<dbReference type="VEuPathDB" id="AmoebaDB:EHI8A_022710"/>
<dbReference type="VEuPathDB" id="AmoebaDB:EHI_170190"/>
<proteinExistence type="predicted"/>
<feature type="transmembrane region" description="Helical" evidence="1">
    <location>
        <begin position="74"/>
        <end position="99"/>
    </location>
</feature>
<gene>
    <name evidence="2" type="ORF">CL6EHI_170190</name>
</gene>
<dbReference type="eggNOG" id="ENOG502RI3R">
    <property type="taxonomic scope" value="Eukaryota"/>
</dbReference>
<reference evidence="2 3" key="1">
    <citation type="submission" date="2016-05" db="EMBL/GenBank/DDBJ databases">
        <title>First whole genome sequencing of Entamoeba histolytica HM1:IMSS-clone-6.</title>
        <authorList>
            <person name="Mukherjee Avik.K."/>
            <person name="Izumyama S."/>
            <person name="Nakada-Tsukui K."/>
            <person name="Nozaki T."/>
        </authorList>
    </citation>
    <scope>NUCLEOTIDE SEQUENCE [LARGE SCALE GENOMIC DNA]</scope>
    <source>
        <strain evidence="2 3">HM1:IMSS clone 6</strain>
    </source>
</reference>
<name>A0A175JMQ9_ENTHI</name>
<evidence type="ECO:0000313" key="3">
    <source>
        <dbReference type="Proteomes" id="UP000078387"/>
    </source>
</evidence>
<dbReference type="VEuPathDB" id="AmoebaDB:KM1_043680"/>
<evidence type="ECO:0000256" key="1">
    <source>
        <dbReference type="SAM" id="Phobius"/>
    </source>
</evidence>
<feature type="transmembrane region" description="Helical" evidence="1">
    <location>
        <begin position="6"/>
        <end position="24"/>
    </location>
</feature>
<comment type="caution">
    <text evidence="2">The sequence shown here is derived from an EMBL/GenBank/DDBJ whole genome shotgun (WGS) entry which is preliminary data.</text>
</comment>
<sequence length="294" mass="34461">MFQISWTFICFLFPLFCLTTYISLDTGFTQCHSDFNQLKRIGIYQLLNPQIISKILLLIILVVCSIRITRARAIVIISIIIEFLNAYILFSSLYTLIIISKIYMNDKKCSFNESKYNGISGHYFTYIYYFQVLTHLVDSISLELKNPFFMFFTTEVFQIQRIKFFEFNFHPFQKSKSFQSVFGMLLFFGYILFSWGTLFDTLIIGYHTPRQVIIGIVLGILSTFLYQLFILIPFKFQSLLNSLFLIIVTSCYYILTHEVLNGIECAVAITSLVFTVVIEYYNNYQHINTTTMLI</sequence>
<dbReference type="VEuPathDB" id="AmoebaDB:EHI5A_048700"/>
<dbReference type="Proteomes" id="UP000078387">
    <property type="component" value="Unassembled WGS sequence"/>
</dbReference>
<feature type="transmembrane region" description="Helical" evidence="1">
    <location>
        <begin position="261"/>
        <end position="282"/>
    </location>
</feature>
<dbReference type="EMBL" id="BDEQ01000001">
    <property type="protein sequence ID" value="GAT95019.1"/>
    <property type="molecule type" value="Genomic_DNA"/>
</dbReference>
<dbReference type="VEuPathDB" id="AmoebaDB:EHI7A_026640"/>
<accession>A0A175JMQ9</accession>
<feature type="transmembrane region" description="Helical" evidence="1">
    <location>
        <begin position="212"/>
        <end position="232"/>
    </location>
</feature>
<feature type="transmembrane region" description="Helical" evidence="1">
    <location>
        <begin position="45"/>
        <end position="68"/>
    </location>
</feature>
<keyword evidence="1" id="KW-1133">Transmembrane helix</keyword>
<evidence type="ECO:0000313" key="2">
    <source>
        <dbReference type="EMBL" id="GAT95019.1"/>
    </source>
</evidence>
<keyword evidence="1" id="KW-0472">Membrane</keyword>
<dbReference type="AlphaFoldDB" id="A0A175JMQ9"/>
<feature type="transmembrane region" description="Helical" evidence="1">
    <location>
        <begin position="181"/>
        <end position="206"/>
    </location>
</feature>
<organism evidence="2 3">
    <name type="scientific">Entamoeba histolytica</name>
    <dbReference type="NCBI Taxonomy" id="5759"/>
    <lineage>
        <taxon>Eukaryota</taxon>
        <taxon>Amoebozoa</taxon>
        <taxon>Evosea</taxon>
        <taxon>Archamoebae</taxon>
        <taxon>Mastigamoebida</taxon>
        <taxon>Entamoebidae</taxon>
        <taxon>Entamoeba</taxon>
    </lineage>
</organism>
<protein>
    <submittedName>
        <fullName evidence="2">Uncharacterized protein</fullName>
    </submittedName>
</protein>
<keyword evidence="1" id="KW-0812">Transmembrane</keyword>